<evidence type="ECO:0000256" key="4">
    <source>
        <dbReference type="PROSITE-ProRule" id="PRU00520"/>
    </source>
</evidence>
<dbReference type="PROSITE" id="PS51160">
    <property type="entry name" value="ACYLPHOSPHATASE_3"/>
    <property type="match status" value="1"/>
</dbReference>
<dbReference type="PROSITE" id="PS00151">
    <property type="entry name" value="ACYLPHOSPHATASE_2"/>
    <property type="match status" value="1"/>
</dbReference>
<dbReference type="InterPro" id="IPR001792">
    <property type="entry name" value="Acylphosphatase-like_dom"/>
</dbReference>
<gene>
    <name evidence="8" type="primary">acyP</name>
    <name evidence="8" type="ORF">AMYX_03250</name>
</gene>
<accession>A0A7I9VGR3</accession>
<comment type="similarity">
    <text evidence="1 6">Belongs to the acylphosphatase family.</text>
</comment>
<dbReference type="PROSITE" id="PS00150">
    <property type="entry name" value="ACYLPHOSPHATASE_1"/>
    <property type="match status" value="1"/>
</dbReference>
<dbReference type="Gene3D" id="3.30.70.100">
    <property type="match status" value="1"/>
</dbReference>
<dbReference type="InterPro" id="IPR036046">
    <property type="entry name" value="Acylphosphatase-like_dom_sf"/>
</dbReference>
<dbReference type="PANTHER" id="PTHR47268:SF4">
    <property type="entry name" value="ACYLPHOSPHATASE"/>
    <property type="match status" value="1"/>
</dbReference>
<dbReference type="RefSeq" id="WP_176062374.1">
    <property type="nucleotide sequence ID" value="NZ_BJTG01000001.1"/>
</dbReference>
<dbReference type="PANTHER" id="PTHR47268">
    <property type="entry name" value="ACYLPHOSPHATASE"/>
    <property type="match status" value="1"/>
</dbReference>
<proteinExistence type="inferred from homology"/>
<sequence>MSGAAKERVRVVVTGRVQGVAFRQSTADEALRIGGLTGWVRNRSDGSVEVLAEGERPALEALVRYCRRGPRLARVEDVQASWEAAQGGLAAFDIAF</sequence>
<name>A0A7I9VGR3_9BACT</name>
<evidence type="ECO:0000256" key="1">
    <source>
        <dbReference type="ARBA" id="ARBA00005614"/>
    </source>
</evidence>
<evidence type="ECO:0000256" key="6">
    <source>
        <dbReference type="RuleBase" id="RU004168"/>
    </source>
</evidence>
<keyword evidence="9" id="KW-1185">Reference proteome</keyword>
<reference evidence="9" key="1">
    <citation type="journal article" date="2020" name="Appl. Environ. Microbiol.">
        <title>Diazotrophic Anaeromyxobacter Isolates from Soils.</title>
        <authorList>
            <person name="Masuda Y."/>
            <person name="Yamanaka H."/>
            <person name="Xu Z.X."/>
            <person name="Shiratori Y."/>
            <person name="Aono T."/>
            <person name="Amachi S."/>
            <person name="Senoo K."/>
            <person name="Itoh H."/>
        </authorList>
    </citation>
    <scope>NUCLEOTIDE SEQUENCE [LARGE SCALE GENOMIC DNA]</scope>
    <source>
        <strain evidence="9">R267</strain>
    </source>
</reference>
<dbReference type="EMBL" id="BJTG01000001">
    <property type="protein sequence ID" value="GEJ55584.1"/>
    <property type="molecule type" value="Genomic_DNA"/>
</dbReference>
<organism evidence="8 9">
    <name type="scientific">Anaeromyxobacter diazotrophicus</name>
    <dbReference type="NCBI Taxonomy" id="2590199"/>
    <lineage>
        <taxon>Bacteria</taxon>
        <taxon>Pseudomonadati</taxon>
        <taxon>Myxococcota</taxon>
        <taxon>Myxococcia</taxon>
        <taxon>Myxococcales</taxon>
        <taxon>Cystobacterineae</taxon>
        <taxon>Anaeromyxobacteraceae</taxon>
        <taxon>Anaeromyxobacter</taxon>
    </lineage>
</organism>
<feature type="active site" evidence="4">
    <location>
        <position position="23"/>
    </location>
</feature>
<dbReference type="AlphaFoldDB" id="A0A7I9VGR3"/>
<comment type="caution">
    <text evidence="8">The sequence shown here is derived from an EMBL/GenBank/DDBJ whole genome shotgun (WGS) entry which is preliminary data.</text>
</comment>
<feature type="active site" evidence="4">
    <location>
        <position position="42"/>
    </location>
</feature>
<evidence type="ECO:0000313" key="9">
    <source>
        <dbReference type="Proteomes" id="UP000503640"/>
    </source>
</evidence>
<evidence type="ECO:0000313" key="8">
    <source>
        <dbReference type="EMBL" id="GEJ55584.1"/>
    </source>
</evidence>
<dbReference type="InterPro" id="IPR020456">
    <property type="entry name" value="Acylphosphatase"/>
</dbReference>
<keyword evidence="4 5" id="KW-0378">Hydrolase</keyword>
<dbReference type="GO" id="GO:0003998">
    <property type="term" value="F:acylphosphatase activity"/>
    <property type="evidence" value="ECO:0007669"/>
    <property type="project" value="UniProtKB-EC"/>
</dbReference>
<evidence type="ECO:0000259" key="7">
    <source>
        <dbReference type="PROSITE" id="PS51160"/>
    </source>
</evidence>
<dbReference type="EC" id="3.6.1.7" evidence="2 4"/>
<evidence type="ECO:0000256" key="5">
    <source>
        <dbReference type="RuleBase" id="RU000553"/>
    </source>
</evidence>
<evidence type="ECO:0000256" key="3">
    <source>
        <dbReference type="ARBA" id="ARBA00047645"/>
    </source>
</evidence>
<dbReference type="SUPFAM" id="SSF54975">
    <property type="entry name" value="Acylphosphatase/BLUF domain-like"/>
    <property type="match status" value="1"/>
</dbReference>
<comment type="catalytic activity">
    <reaction evidence="3 4 5">
        <text>an acyl phosphate + H2O = a carboxylate + phosphate + H(+)</text>
        <dbReference type="Rhea" id="RHEA:14965"/>
        <dbReference type="ChEBI" id="CHEBI:15377"/>
        <dbReference type="ChEBI" id="CHEBI:15378"/>
        <dbReference type="ChEBI" id="CHEBI:29067"/>
        <dbReference type="ChEBI" id="CHEBI:43474"/>
        <dbReference type="ChEBI" id="CHEBI:59918"/>
        <dbReference type="EC" id="3.6.1.7"/>
    </reaction>
</comment>
<protein>
    <recommendedName>
        <fullName evidence="2 4">Acylphosphatase</fullName>
        <ecNumber evidence="2 4">3.6.1.7</ecNumber>
    </recommendedName>
</protein>
<evidence type="ECO:0000256" key="2">
    <source>
        <dbReference type="ARBA" id="ARBA00012150"/>
    </source>
</evidence>
<feature type="domain" description="Acylphosphatase-like" evidence="7">
    <location>
        <begin position="8"/>
        <end position="96"/>
    </location>
</feature>
<dbReference type="Pfam" id="PF00708">
    <property type="entry name" value="Acylphosphatase"/>
    <property type="match status" value="1"/>
</dbReference>
<dbReference type="InterPro" id="IPR017968">
    <property type="entry name" value="Acylphosphatase_CS"/>
</dbReference>
<dbReference type="Proteomes" id="UP000503640">
    <property type="component" value="Unassembled WGS sequence"/>
</dbReference>